<evidence type="ECO:0000313" key="2">
    <source>
        <dbReference type="EMBL" id="KAK2578159.1"/>
    </source>
</evidence>
<proteinExistence type="predicted"/>
<accession>A0AAD9RE97</accession>
<protein>
    <submittedName>
        <fullName evidence="2">Uncharacterized protein</fullName>
    </submittedName>
</protein>
<reference evidence="2" key="1">
    <citation type="submission" date="2021-08" db="EMBL/GenBank/DDBJ databases">
        <authorList>
            <person name="Misof B."/>
            <person name="Oliver O."/>
            <person name="Podsiadlowski L."/>
            <person name="Donath A."/>
            <person name="Peters R."/>
            <person name="Mayer C."/>
            <person name="Rust J."/>
            <person name="Gunkel S."/>
            <person name="Lesny P."/>
            <person name="Martin S."/>
            <person name="Oeyen J.P."/>
            <person name="Petersen M."/>
            <person name="Panagiotis P."/>
            <person name="Wilbrandt J."/>
            <person name="Tanja T."/>
        </authorList>
    </citation>
    <scope>NUCLEOTIDE SEQUENCE</scope>
    <source>
        <strain evidence="2">GBR_01_08_01A</strain>
        <tissue evidence="2">Thorax + abdomen</tissue>
    </source>
</reference>
<organism evidence="2 3">
    <name type="scientific">Odynerus spinipes</name>
    <dbReference type="NCBI Taxonomy" id="1348599"/>
    <lineage>
        <taxon>Eukaryota</taxon>
        <taxon>Metazoa</taxon>
        <taxon>Ecdysozoa</taxon>
        <taxon>Arthropoda</taxon>
        <taxon>Hexapoda</taxon>
        <taxon>Insecta</taxon>
        <taxon>Pterygota</taxon>
        <taxon>Neoptera</taxon>
        <taxon>Endopterygota</taxon>
        <taxon>Hymenoptera</taxon>
        <taxon>Apocrita</taxon>
        <taxon>Aculeata</taxon>
        <taxon>Vespoidea</taxon>
        <taxon>Vespidae</taxon>
        <taxon>Eumeninae</taxon>
        <taxon>Odynerus</taxon>
    </lineage>
</organism>
<dbReference type="AlphaFoldDB" id="A0AAD9RE97"/>
<evidence type="ECO:0000313" key="3">
    <source>
        <dbReference type="Proteomes" id="UP001258017"/>
    </source>
</evidence>
<reference evidence="2" key="2">
    <citation type="journal article" date="2023" name="Commun. Biol.">
        <title>Intrasexual cuticular hydrocarbon dimorphism in a wasp sheds light on hydrocarbon biosynthesis genes in Hymenoptera.</title>
        <authorList>
            <person name="Moris V.C."/>
            <person name="Podsiadlowski L."/>
            <person name="Martin S."/>
            <person name="Oeyen J.P."/>
            <person name="Donath A."/>
            <person name="Petersen M."/>
            <person name="Wilbrandt J."/>
            <person name="Misof B."/>
            <person name="Liedtke D."/>
            <person name="Thamm M."/>
            <person name="Scheiner R."/>
            <person name="Schmitt T."/>
            <person name="Niehuis O."/>
        </authorList>
    </citation>
    <scope>NUCLEOTIDE SEQUENCE</scope>
    <source>
        <strain evidence="2">GBR_01_08_01A</strain>
    </source>
</reference>
<feature type="region of interest" description="Disordered" evidence="1">
    <location>
        <begin position="61"/>
        <end position="97"/>
    </location>
</feature>
<sequence length="97" mass="10772">MRQKLGYRTDTADIIDSIKHTSLPKKRGLTDRKGQDSSSFFLVPISLIRFSFLLPCNLGGPLQGPSGSKGAELEARAETPMPDGGKRSQEKKRSRRR</sequence>
<comment type="caution">
    <text evidence="2">The sequence shown here is derived from an EMBL/GenBank/DDBJ whole genome shotgun (WGS) entry which is preliminary data.</text>
</comment>
<dbReference type="Proteomes" id="UP001258017">
    <property type="component" value="Unassembled WGS sequence"/>
</dbReference>
<dbReference type="EMBL" id="JAIFRP010000539">
    <property type="protein sequence ID" value="KAK2578159.1"/>
    <property type="molecule type" value="Genomic_DNA"/>
</dbReference>
<gene>
    <name evidence="2" type="ORF">KPH14_001355</name>
</gene>
<evidence type="ECO:0000256" key="1">
    <source>
        <dbReference type="SAM" id="MobiDB-lite"/>
    </source>
</evidence>
<keyword evidence="3" id="KW-1185">Reference proteome</keyword>
<name>A0AAD9RE97_9HYME</name>